<comment type="similarity">
    <text evidence="1">Belongs to the LysR transcriptional regulatory family.</text>
</comment>
<dbReference type="PRINTS" id="PR00039">
    <property type="entry name" value="HTHLYSR"/>
</dbReference>
<evidence type="ECO:0000259" key="5">
    <source>
        <dbReference type="PROSITE" id="PS50931"/>
    </source>
</evidence>
<dbReference type="InterPro" id="IPR036388">
    <property type="entry name" value="WH-like_DNA-bd_sf"/>
</dbReference>
<evidence type="ECO:0000256" key="1">
    <source>
        <dbReference type="ARBA" id="ARBA00009437"/>
    </source>
</evidence>
<evidence type="ECO:0000313" key="7">
    <source>
        <dbReference type="Proteomes" id="UP000650424"/>
    </source>
</evidence>
<evidence type="ECO:0000256" key="4">
    <source>
        <dbReference type="ARBA" id="ARBA00023163"/>
    </source>
</evidence>
<dbReference type="InterPro" id="IPR000847">
    <property type="entry name" value="LysR_HTH_N"/>
</dbReference>
<keyword evidence="4" id="KW-0804">Transcription</keyword>
<keyword evidence="3" id="KW-0238">DNA-binding</keyword>
<feature type="domain" description="HTH lysR-type" evidence="5">
    <location>
        <begin position="15"/>
        <end position="72"/>
    </location>
</feature>
<accession>A0ABR6ZYH9</accession>
<dbReference type="PANTHER" id="PTHR30419">
    <property type="entry name" value="HTH-TYPE TRANSCRIPTIONAL REGULATOR YBHD"/>
    <property type="match status" value="1"/>
</dbReference>
<dbReference type="Gene3D" id="1.10.10.10">
    <property type="entry name" value="Winged helix-like DNA-binding domain superfamily/Winged helix DNA-binding domain"/>
    <property type="match status" value="1"/>
</dbReference>
<dbReference type="InterPro" id="IPR050950">
    <property type="entry name" value="HTH-type_LysR_regulators"/>
</dbReference>
<reference evidence="6 7" key="1">
    <citation type="submission" date="2020-08" db="EMBL/GenBank/DDBJ databases">
        <title>Novel species isolated from subtropical streams in China.</title>
        <authorList>
            <person name="Lu H."/>
        </authorList>
    </citation>
    <scope>NUCLEOTIDE SEQUENCE [LARGE SCALE GENOMIC DNA]</scope>
    <source>
        <strain evidence="6 7">CY18W</strain>
    </source>
</reference>
<dbReference type="EMBL" id="JACOGF010000021">
    <property type="protein sequence ID" value="MBC3920899.1"/>
    <property type="molecule type" value="Genomic_DNA"/>
</dbReference>
<keyword evidence="7" id="KW-1185">Reference proteome</keyword>
<dbReference type="InterPro" id="IPR036390">
    <property type="entry name" value="WH_DNA-bd_sf"/>
</dbReference>
<gene>
    <name evidence="6" type="ORF">H8L32_25770</name>
</gene>
<dbReference type="InterPro" id="IPR005119">
    <property type="entry name" value="LysR_subst-bd"/>
</dbReference>
<name>A0ABR6ZYH9_9BURK</name>
<sequence>MIDSLPIEKYFARHLKIKHLRLLVELADKQTVAQVAASLHVSQPAVSKMLGEMEEGIGVKLFERAGRGIKPTPSGECLIKHAREVLFNLQKAHQEMRSLATGTVGKVTIGILSVVSTTIVPKAVKILKTNWPNVTIRIMDGTVDQQLQDLREGKLDIVIGRVFSERAAEHLQEEVLYDDPLVIVTSSKNPLAHRDNLTWKDLNNLPWILSVEESPTYKRMVNLLAKNGVNKPTDVIESVSRSVNLPLLMEPPRLGLLSLSAARQSVAEGVLQILPLNLGPLPSPVGMIWNKTRPLSHAALTFQDCIRQASLTYKNMLIS</sequence>
<dbReference type="Gene3D" id="3.40.190.10">
    <property type="entry name" value="Periplasmic binding protein-like II"/>
    <property type="match status" value="2"/>
</dbReference>
<keyword evidence="2" id="KW-0805">Transcription regulation</keyword>
<dbReference type="PROSITE" id="PS50931">
    <property type="entry name" value="HTH_LYSR"/>
    <property type="match status" value="1"/>
</dbReference>
<dbReference type="Proteomes" id="UP000650424">
    <property type="component" value="Unassembled WGS sequence"/>
</dbReference>
<dbReference type="Pfam" id="PF03466">
    <property type="entry name" value="LysR_substrate"/>
    <property type="match status" value="1"/>
</dbReference>
<dbReference type="PANTHER" id="PTHR30419:SF8">
    <property type="entry name" value="NITROGEN ASSIMILATION TRANSCRIPTIONAL ACTIVATOR-RELATED"/>
    <property type="match status" value="1"/>
</dbReference>
<evidence type="ECO:0000256" key="3">
    <source>
        <dbReference type="ARBA" id="ARBA00023125"/>
    </source>
</evidence>
<protein>
    <submittedName>
        <fullName evidence="6">LysR family transcriptional regulator</fullName>
    </submittedName>
</protein>
<evidence type="ECO:0000313" key="6">
    <source>
        <dbReference type="EMBL" id="MBC3920899.1"/>
    </source>
</evidence>
<dbReference type="SUPFAM" id="SSF46785">
    <property type="entry name" value="Winged helix' DNA-binding domain"/>
    <property type="match status" value="1"/>
</dbReference>
<proteinExistence type="inferred from homology"/>
<evidence type="ECO:0000256" key="2">
    <source>
        <dbReference type="ARBA" id="ARBA00023015"/>
    </source>
</evidence>
<organism evidence="6 7">
    <name type="scientific">Undibacterium hunanense</name>
    <dbReference type="NCBI Taxonomy" id="2762292"/>
    <lineage>
        <taxon>Bacteria</taxon>
        <taxon>Pseudomonadati</taxon>
        <taxon>Pseudomonadota</taxon>
        <taxon>Betaproteobacteria</taxon>
        <taxon>Burkholderiales</taxon>
        <taxon>Oxalobacteraceae</taxon>
        <taxon>Undibacterium</taxon>
    </lineage>
</organism>
<comment type="caution">
    <text evidence="6">The sequence shown here is derived from an EMBL/GenBank/DDBJ whole genome shotgun (WGS) entry which is preliminary data.</text>
</comment>
<dbReference type="RefSeq" id="WP_186950737.1">
    <property type="nucleotide sequence ID" value="NZ_JACOGF010000021.1"/>
</dbReference>
<dbReference type="Pfam" id="PF00126">
    <property type="entry name" value="HTH_1"/>
    <property type="match status" value="1"/>
</dbReference>
<dbReference type="SUPFAM" id="SSF53850">
    <property type="entry name" value="Periplasmic binding protein-like II"/>
    <property type="match status" value="1"/>
</dbReference>